<evidence type="ECO:0000313" key="2">
    <source>
        <dbReference type="EMBL" id="CAB4605042.1"/>
    </source>
</evidence>
<accession>A0A6J6J0Y5</accession>
<dbReference type="EMBL" id="CAFBNZ010000068">
    <property type="protein sequence ID" value="CAB4969774.1"/>
    <property type="molecule type" value="Genomic_DNA"/>
</dbReference>
<proteinExistence type="predicted"/>
<dbReference type="EMBL" id="CAFBRX010000046">
    <property type="protein sequence ID" value="CAB5119382.1"/>
    <property type="molecule type" value="Genomic_DNA"/>
</dbReference>
<evidence type="ECO:0000313" key="7">
    <source>
        <dbReference type="EMBL" id="CAB5119382.1"/>
    </source>
</evidence>
<dbReference type="EMBL" id="CAEZSL010000205">
    <property type="protein sequence ID" value="CAB4553462.1"/>
    <property type="molecule type" value="Genomic_DNA"/>
</dbReference>
<evidence type="ECO:0000313" key="1">
    <source>
        <dbReference type="EMBL" id="CAB4553462.1"/>
    </source>
</evidence>
<dbReference type="EMBL" id="CAEZVL010000081">
    <property type="protein sequence ID" value="CAB4630677.1"/>
    <property type="molecule type" value="Genomic_DNA"/>
</dbReference>
<sequence length="131" mass="15033">MIKRLIWFVSGVVAGISGVLFAGKRVKRSVTSFTPIKVAQRATQTTRSRLNSVGDAFREGRDAMRDKEFEMKAKRDGRVESFDQQGPIRPLQQGDELLVDGQRIEPGRVIVLREEMRQGRTRRQKHSRQRP</sequence>
<evidence type="ECO:0000313" key="5">
    <source>
        <dbReference type="EMBL" id="CAB4969774.1"/>
    </source>
</evidence>
<gene>
    <name evidence="1" type="ORF">UFOPK1421_01438</name>
    <name evidence="2" type="ORF">UFOPK1820_01001</name>
    <name evidence="3" type="ORF">UFOPK1960_00652</name>
    <name evidence="4" type="ORF">UFOPK2921_00488</name>
    <name evidence="5" type="ORF">UFOPK3889_00495</name>
    <name evidence="6" type="ORF">UFOPK4275_00158</name>
    <name evidence="7" type="ORF">UFOPK4422_00595</name>
</gene>
<evidence type="ECO:0000313" key="6">
    <source>
        <dbReference type="EMBL" id="CAB5044815.1"/>
    </source>
</evidence>
<reference evidence="3" key="1">
    <citation type="submission" date="2020-05" db="EMBL/GenBank/DDBJ databases">
        <authorList>
            <person name="Chiriac C."/>
            <person name="Salcher M."/>
            <person name="Ghai R."/>
            <person name="Kavagutti S V."/>
        </authorList>
    </citation>
    <scope>NUCLEOTIDE SEQUENCE</scope>
</reference>
<dbReference type="AlphaFoldDB" id="A0A6J6J0Y5"/>
<dbReference type="EMBL" id="CAEZUK010000168">
    <property type="protein sequence ID" value="CAB4605042.1"/>
    <property type="molecule type" value="Genomic_DNA"/>
</dbReference>
<evidence type="ECO:0000313" key="4">
    <source>
        <dbReference type="EMBL" id="CAB4775124.1"/>
    </source>
</evidence>
<dbReference type="EMBL" id="CAEZZV010000045">
    <property type="protein sequence ID" value="CAB4775124.1"/>
    <property type="molecule type" value="Genomic_DNA"/>
</dbReference>
<protein>
    <submittedName>
        <fullName evidence="3">Unannotated protein</fullName>
    </submittedName>
</protein>
<evidence type="ECO:0000313" key="3">
    <source>
        <dbReference type="EMBL" id="CAB4630677.1"/>
    </source>
</evidence>
<organism evidence="3">
    <name type="scientific">freshwater metagenome</name>
    <dbReference type="NCBI Taxonomy" id="449393"/>
    <lineage>
        <taxon>unclassified sequences</taxon>
        <taxon>metagenomes</taxon>
        <taxon>ecological metagenomes</taxon>
    </lineage>
</organism>
<dbReference type="EMBL" id="CAFBQJ010000014">
    <property type="protein sequence ID" value="CAB5044815.1"/>
    <property type="molecule type" value="Genomic_DNA"/>
</dbReference>
<name>A0A6J6J0Y5_9ZZZZ</name>